<name>A0A6F8PJR5_9GAMM</name>
<dbReference type="EMBL" id="AP021888">
    <property type="protein sequence ID" value="BBP42343.1"/>
    <property type="molecule type" value="Genomic_DNA"/>
</dbReference>
<sequence>MGVFSANFNQAWAKTLVTEVDNRQIEMGDIISVRVIADFQSYAASPDFEALKDQFDVLGSQRSSNMQIINGQYSSTTEWLAQMTPKQTGELRIPSFEVEGARSNPLAIRVTQAKAYGTQNQITFIEAELNKTSAYVQEEVIYNLRFFHLGRLVDGSIRPPQFGDSLVKQLKNQQTYQKKINGQIYEVFEWSYAFYPQQSGELVIAPQDFTGRLQLGSQLRAIHDNSEKLTLQVLQKPSSFPAQANWLPAKNISLSETWQTANSQQNELHVGDSLTRTIKLNALGQLGSQLPALAFENQTGLQIYPDQPQTHEQAALDGYRSEKLFKMAIIPTQAGTLTLSAITLNWWNTQTQTLETAQLPAKTLQVLPALNNPSLPAPSPASNMPNALPDTLVPHETHVANAPPFSNTMQLALSGLVVLLLGAWIWQWQQTRKLKKQLSQLALAPINVDAQISPTPTNHSQCDANQTPADFYRWVNQYLQNQSGLQNNPELTKLLKPLKAHLFHQQALPDGLLIKICDLINQPQTAEKAQQKPQLQALYPQK</sequence>
<evidence type="ECO:0000313" key="1">
    <source>
        <dbReference type="EMBL" id="BBP42343.1"/>
    </source>
</evidence>
<keyword evidence="2" id="KW-1185">Reference proteome</keyword>
<protein>
    <recommendedName>
        <fullName evidence="3">Protein BatD</fullName>
    </recommendedName>
</protein>
<reference evidence="2" key="1">
    <citation type="submission" date="2019-11" db="EMBL/GenBank/DDBJ databases">
        <title>Isolation and characterization of two novel species in the genus Thiomicrorhabdus.</title>
        <authorList>
            <person name="Mochizuki J."/>
            <person name="Kojima H."/>
            <person name="Fukui M."/>
        </authorList>
    </citation>
    <scope>NUCLEOTIDE SEQUENCE [LARGE SCALE GENOMIC DNA]</scope>
    <source>
        <strain evidence="2">AkT22</strain>
    </source>
</reference>
<dbReference type="PANTHER" id="PTHR40940:SF1">
    <property type="entry name" value="PROTEIN BATD"/>
    <property type="match status" value="1"/>
</dbReference>
<dbReference type="Proteomes" id="UP000501466">
    <property type="component" value="Chromosome"/>
</dbReference>
<dbReference type="PANTHER" id="PTHR40940">
    <property type="entry name" value="PROTEIN BATD-RELATED"/>
    <property type="match status" value="1"/>
</dbReference>
<accession>A0A6F8PJR5</accession>
<dbReference type="KEGG" id="tzo:THMIRHAT_00890"/>
<evidence type="ECO:0008006" key="3">
    <source>
        <dbReference type="Google" id="ProtNLM"/>
    </source>
</evidence>
<gene>
    <name evidence="1" type="ORF">THMIRHAT_00890</name>
</gene>
<dbReference type="AlphaFoldDB" id="A0A6F8PJR5"/>
<organism evidence="1 2">
    <name type="scientific">Thiosulfativibrio zosterae</name>
    <dbReference type="NCBI Taxonomy" id="2675053"/>
    <lineage>
        <taxon>Bacteria</taxon>
        <taxon>Pseudomonadati</taxon>
        <taxon>Pseudomonadota</taxon>
        <taxon>Gammaproteobacteria</taxon>
        <taxon>Thiotrichales</taxon>
        <taxon>Piscirickettsiaceae</taxon>
        <taxon>Thiosulfativibrio</taxon>
    </lineage>
</organism>
<dbReference type="InterPro" id="IPR025738">
    <property type="entry name" value="BatD"/>
</dbReference>
<evidence type="ECO:0000313" key="2">
    <source>
        <dbReference type="Proteomes" id="UP000501466"/>
    </source>
</evidence>
<dbReference type="Pfam" id="PF13584">
    <property type="entry name" value="BatD"/>
    <property type="match status" value="2"/>
</dbReference>
<proteinExistence type="predicted"/>